<name>A0AAE0NJH2_9PEZI</name>
<dbReference type="AlphaFoldDB" id="A0AAE0NJH2"/>
<gene>
    <name evidence="2" type="ORF">B0T24DRAFT_686838</name>
</gene>
<dbReference type="EMBL" id="JAULSN010000001">
    <property type="protein sequence ID" value="KAK3382669.1"/>
    <property type="molecule type" value="Genomic_DNA"/>
</dbReference>
<evidence type="ECO:0000256" key="1">
    <source>
        <dbReference type="SAM" id="MobiDB-lite"/>
    </source>
</evidence>
<evidence type="ECO:0000313" key="2">
    <source>
        <dbReference type="EMBL" id="KAK3382669.1"/>
    </source>
</evidence>
<feature type="region of interest" description="Disordered" evidence="1">
    <location>
        <begin position="1"/>
        <end position="140"/>
    </location>
</feature>
<comment type="caution">
    <text evidence="2">The sequence shown here is derived from an EMBL/GenBank/DDBJ whole genome shotgun (WGS) entry which is preliminary data.</text>
</comment>
<sequence>MEGSSKKHGDTQYTSSHEGEEPASTEQPGEPLWTFDSIYDLYSTTSPTNPAATQHFDQSTYYDSLPPPTSPSPETELPQPPSQSSQTYYDIPGVQYAPPSAEAYTSPTRSAAVLEPSLPYHYGSNAASAGDESYLPSSSSNTYTAGYASEDYTPVYGATGGTSGQGSSGGAYYDGLGIYIPEAAPMYASPTTDPSNPYGVSYSYAATTSTTAPAVAYIPESLIPVPVPPPAPTPPAAVAVNLPQPDRKGKKREPVLVRKPGGYFLGGSSSSSKPDDKGKKPGFAEKLVLFAAGANGISSFKEVRENWKDYKDKDYKPKKKK</sequence>
<protein>
    <submittedName>
        <fullName evidence="2">Uncharacterized protein</fullName>
    </submittedName>
</protein>
<reference evidence="2" key="1">
    <citation type="journal article" date="2023" name="Mol. Phylogenet. Evol.">
        <title>Genome-scale phylogeny and comparative genomics of the fungal order Sordariales.</title>
        <authorList>
            <person name="Hensen N."/>
            <person name="Bonometti L."/>
            <person name="Westerberg I."/>
            <person name="Brannstrom I.O."/>
            <person name="Guillou S."/>
            <person name="Cros-Aarteil S."/>
            <person name="Calhoun S."/>
            <person name="Haridas S."/>
            <person name="Kuo A."/>
            <person name="Mondo S."/>
            <person name="Pangilinan J."/>
            <person name="Riley R."/>
            <person name="LaButti K."/>
            <person name="Andreopoulos B."/>
            <person name="Lipzen A."/>
            <person name="Chen C."/>
            <person name="Yan M."/>
            <person name="Daum C."/>
            <person name="Ng V."/>
            <person name="Clum A."/>
            <person name="Steindorff A."/>
            <person name="Ohm R.A."/>
            <person name="Martin F."/>
            <person name="Silar P."/>
            <person name="Natvig D.O."/>
            <person name="Lalanne C."/>
            <person name="Gautier V."/>
            <person name="Ament-Velasquez S.L."/>
            <person name="Kruys A."/>
            <person name="Hutchinson M.I."/>
            <person name="Powell A.J."/>
            <person name="Barry K."/>
            <person name="Miller A.N."/>
            <person name="Grigoriev I.V."/>
            <person name="Debuchy R."/>
            <person name="Gladieux P."/>
            <person name="Hiltunen Thoren M."/>
            <person name="Johannesson H."/>
        </authorList>
    </citation>
    <scope>NUCLEOTIDE SEQUENCE</scope>
    <source>
        <strain evidence="2">CBS 958.72</strain>
    </source>
</reference>
<dbReference type="Proteomes" id="UP001287356">
    <property type="component" value="Unassembled WGS sequence"/>
</dbReference>
<evidence type="ECO:0000313" key="3">
    <source>
        <dbReference type="Proteomes" id="UP001287356"/>
    </source>
</evidence>
<feature type="compositionally biased region" description="Low complexity" evidence="1">
    <location>
        <begin position="72"/>
        <end position="90"/>
    </location>
</feature>
<organism evidence="2 3">
    <name type="scientific">Lasiosphaeria ovina</name>
    <dbReference type="NCBI Taxonomy" id="92902"/>
    <lineage>
        <taxon>Eukaryota</taxon>
        <taxon>Fungi</taxon>
        <taxon>Dikarya</taxon>
        <taxon>Ascomycota</taxon>
        <taxon>Pezizomycotina</taxon>
        <taxon>Sordariomycetes</taxon>
        <taxon>Sordariomycetidae</taxon>
        <taxon>Sordariales</taxon>
        <taxon>Lasiosphaeriaceae</taxon>
        <taxon>Lasiosphaeria</taxon>
    </lineage>
</organism>
<keyword evidence="3" id="KW-1185">Reference proteome</keyword>
<proteinExistence type="predicted"/>
<feature type="compositionally biased region" description="Polar residues" evidence="1">
    <location>
        <begin position="42"/>
        <end position="58"/>
    </location>
</feature>
<feature type="region of interest" description="Disordered" evidence="1">
    <location>
        <begin position="236"/>
        <end position="280"/>
    </location>
</feature>
<feature type="compositionally biased region" description="Basic and acidic residues" evidence="1">
    <location>
        <begin position="1"/>
        <end position="10"/>
    </location>
</feature>
<accession>A0AAE0NJH2</accession>
<reference evidence="2" key="2">
    <citation type="submission" date="2023-06" db="EMBL/GenBank/DDBJ databases">
        <authorList>
            <consortium name="Lawrence Berkeley National Laboratory"/>
            <person name="Haridas S."/>
            <person name="Hensen N."/>
            <person name="Bonometti L."/>
            <person name="Westerberg I."/>
            <person name="Brannstrom I.O."/>
            <person name="Guillou S."/>
            <person name="Cros-Aarteil S."/>
            <person name="Calhoun S."/>
            <person name="Kuo A."/>
            <person name="Mondo S."/>
            <person name="Pangilinan J."/>
            <person name="Riley R."/>
            <person name="Labutti K."/>
            <person name="Andreopoulos B."/>
            <person name="Lipzen A."/>
            <person name="Chen C."/>
            <person name="Yanf M."/>
            <person name="Daum C."/>
            <person name="Ng V."/>
            <person name="Clum A."/>
            <person name="Steindorff A."/>
            <person name="Ohm R."/>
            <person name="Martin F."/>
            <person name="Silar P."/>
            <person name="Natvig D."/>
            <person name="Lalanne C."/>
            <person name="Gautier V."/>
            <person name="Ament-Velasquez S.L."/>
            <person name="Kruys A."/>
            <person name="Hutchinson M.I."/>
            <person name="Powell A.J."/>
            <person name="Barry K."/>
            <person name="Miller A.N."/>
            <person name="Grigoriev I.V."/>
            <person name="Debuchy R."/>
            <person name="Gladieux P."/>
            <person name="Thoren M.H."/>
            <person name="Johannesson H."/>
        </authorList>
    </citation>
    <scope>NUCLEOTIDE SEQUENCE</scope>
    <source>
        <strain evidence="2">CBS 958.72</strain>
    </source>
</reference>